<dbReference type="OrthoDB" id="24581at2157"/>
<dbReference type="InterPro" id="IPR027417">
    <property type="entry name" value="P-loop_NTPase"/>
</dbReference>
<dbReference type="FunFam" id="3.40.50.300:FF:000640">
    <property type="entry name" value="MoxR family ATPase"/>
    <property type="match status" value="1"/>
</dbReference>
<evidence type="ECO:0000313" key="8">
    <source>
        <dbReference type="Proteomes" id="UP001571980"/>
    </source>
</evidence>
<dbReference type="EMBL" id="CP010835">
    <property type="protein sequence ID" value="AMM53675.1"/>
    <property type="molecule type" value="Genomic_DNA"/>
</dbReference>
<evidence type="ECO:0000256" key="2">
    <source>
        <dbReference type="ARBA" id="ARBA00022840"/>
    </source>
</evidence>
<gene>
    <name evidence="6" type="ORF">P8X34_09945</name>
    <name evidence="5" type="ORF">TQ32_03665</name>
</gene>
<evidence type="ECO:0000313" key="7">
    <source>
        <dbReference type="Proteomes" id="UP000070587"/>
    </source>
</evidence>
<dbReference type="SUPFAM" id="SSF52540">
    <property type="entry name" value="P-loop containing nucleoside triphosphate hydrolases"/>
    <property type="match status" value="1"/>
</dbReference>
<reference evidence="7" key="1">
    <citation type="submission" date="2015-02" db="EMBL/GenBank/DDBJ databases">
        <title>Pyrococcus kukulkanii sp. nov., a novel hyperthermophilic archaeon isolated from a deep-sea hydrothermal vent at the Guaymas Basin.</title>
        <authorList>
            <person name="Oger P.M."/>
            <person name="Callac N."/>
            <person name="Jebbar M."/>
            <person name="Godfroy A."/>
        </authorList>
    </citation>
    <scope>NUCLEOTIDE SEQUENCE [LARGE SCALE GENOMIC DNA]</scope>
    <source>
        <strain evidence="7">NCB100</strain>
    </source>
</reference>
<name>A0A127B8V4_9EURY</name>
<proteinExistence type="predicted"/>
<dbReference type="Gene3D" id="3.40.50.300">
    <property type="entry name" value="P-loop containing nucleotide triphosphate hydrolases"/>
    <property type="match status" value="1"/>
</dbReference>
<feature type="domain" description="ATPase AAA-3" evidence="3">
    <location>
        <begin position="35"/>
        <end position="164"/>
    </location>
</feature>
<dbReference type="InterPro" id="IPR050764">
    <property type="entry name" value="CbbQ/NirQ/NorQ/GpvN"/>
</dbReference>
<evidence type="ECO:0000313" key="5">
    <source>
        <dbReference type="EMBL" id="AMM53675.1"/>
    </source>
</evidence>
<dbReference type="EMBL" id="JARRIG010000006">
    <property type="protein sequence ID" value="MFA4805044.1"/>
    <property type="molecule type" value="Genomic_DNA"/>
</dbReference>
<dbReference type="AlphaFoldDB" id="A0A127B8V4"/>
<dbReference type="CDD" id="cd00009">
    <property type="entry name" value="AAA"/>
    <property type="match status" value="1"/>
</dbReference>
<dbReference type="RefSeq" id="WP_068321109.1">
    <property type="nucleotide sequence ID" value="NZ_CP010835.1"/>
</dbReference>
<dbReference type="GO" id="GO:0005524">
    <property type="term" value="F:ATP binding"/>
    <property type="evidence" value="ECO:0007669"/>
    <property type="project" value="UniProtKB-KW"/>
</dbReference>
<accession>A0A127B8V4</accession>
<evidence type="ECO:0000256" key="1">
    <source>
        <dbReference type="ARBA" id="ARBA00022741"/>
    </source>
</evidence>
<reference evidence="6 8" key="3">
    <citation type="submission" date="2023-03" db="EMBL/GenBank/DDBJ databases">
        <title>Speciation in Pyrococcus: adaptation to high temperature as a mechanism.</title>
        <authorList>
            <person name="Gu J."/>
        </authorList>
    </citation>
    <scope>NUCLEOTIDE SEQUENCE [LARGE SCALE GENOMIC DNA]</scope>
    <source>
        <strain evidence="6 8">LMOA34</strain>
    </source>
</reference>
<dbReference type="PIRSF" id="PIRSF002849">
    <property type="entry name" value="AAA_ATPase_chaperone_MoxR_prd"/>
    <property type="match status" value="1"/>
</dbReference>
<dbReference type="InterPro" id="IPR011703">
    <property type="entry name" value="ATPase_AAA-3"/>
</dbReference>
<dbReference type="KEGG" id="pyc:TQ32_03665"/>
<keyword evidence="1" id="KW-0547">Nucleotide-binding</keyword>
<evidence type="ECO:0000259" key="4">
    <source>
        <dbReference type="Pfam" id="PF17863"/>
    </source>
</evidence>
<dbReference type="PANTHER" id="PTHR42759:SF1">
    <property type="entry name" value="MAGNESIUM-CHELATASE SUBUNIT CHLD"/>
    <property type="match status" value="1"/>
</dbReference>
<dbReference type="Gene3D" id="1.10.8.80">
    <property type="entry name" value="Magnesium chelatase subunit I, C-Terminal domain"/>
    <property type="match status" value="1"/>
</dbReference>
<organism evidence="5 7">
    <name type="scientific">Pyrococcus kukulkanii</name>
    <dbReference type="NCBI Taxonomy" id="1609559"/>
    <lineage>
        <taxon>Archaea</taxon>
        <taxon>Methanobacteriati</taxon>
        <taxon>Methanobacteriota</taxon>
        <taxon>Thermococci</taxon>
        <taxon>Thermococcales</taxon>
        <taxon>Thermococcaceae</taxon>
        <taxon>Pyrococcus</taxon>
    </lineage>
</organism>
<keyword evidence="8" id="KW-1185">Reference proteome</keyword>
<dbReference type="STRING" id="1609559.TQ32_03665"/>
<sequence>MSEIKEIFEEIGKAFIGHEDVVRKVLASALVNGNVLFEDNPGLGKTLLAKAFAKVLGLNYRRIQFTPDLLPSDIIGTKVWRPEKGIFEVMKGPIFTNVLLADEINRAPPKTQSALLEAMEERQVTIEGETFKLDEPFFVIATQNPLEFEGTYPLPEAQLDRFLLRLSIGYPKSEEEEVEILRARLRWQKDDPTVDLSPVVGREEFLRMQRKVESEIKIHDDILRYIARIVRTIREDERVEAGPSPRGGLALMKLAKANAFIEGRDYVIPDDVKMFAIEALSHRIILRPEYSLERGVEVEIVKEALEAVPVPKGLRY</sequence>
<reference evidence="5 7" key="2">
    <citation type="journal article" date="2016" name="Int. J. Syst. Evol. Microbiol.">
        <title>Pyrococcus kukulkanii sp. nov., a hyperthermophilic, piezophilic archaeon isolated from a deep-sea hydrothermal vent.</title>
        <authorList>
            <person name="Callac N."/>
            <person name="Oger P."/>
            <person name="Lesongeur F."/>
            <person name="Rattray J.E."/>
            <person name="Vannier P."/>
            <person name="Michoud G."/>
            <person name="Beauverger M."/>
            <person name="Gayet N."/>
            <person name="Rouxel O."/>
            <person name="Jebbar M."/>
            <person name="Godfroy A."/>
        </authorList>
    </citation>
    <scope>NUCLEOTIDE SEQUENCE [LARGE SCALE GENOMIC DNA]</scope>
    <source>
        <strain evidence="5 7">NCB100</strain>
    </source>
</reference>
<dbReference type="GeneID" id="28490902"/>
<dbReference type="Proteomes" id="UP000070587">
    <property type="component" value="Chromosome"/>
</dbReference>
<dbReference type="Pfam" id="PF17863">
    <property type="entry name" value="AAA_lid_2"/>
    <property type="match status" value="1"/>
</dbReference>
<evidence type="ECO:0000313" key="6">
    <source>
        <dbReference type="EMBL" id="MFA4805044.1"/>
    </source>
</evidence>
<feature type="domain" description="ChlI/MoxR AAA lid" evidence="4">
    <location>
        <begin position="233"/>
        <end position="303"/>
    </location>
</feature>
<dbReference type="Pfam" id="PF07726">
    <property type="entry name" value="AAA_3"/>
    <property type="match status" value="1"/>
</dbReference>
<dbReference type="InterPro" id="IPR041628">
    <property type="entry name" value="ChlI/MoxR_AAA_lid"/>
</dbReference>
<dbReference type="PATRIC" id="fig|1609559.3.peg.762"/>
<keyword evidence="2" id="KW-0067">ATP-binding</keyword>
<dbReference type="Proteomes" id="UP001571980">
    <property type="component" value="Unassembled WGS sequence"/>
</dbReference>
<dbReference type="PANTHER" id="PTHR42759">
    <property type="entry name" value="MOXR FAMILY PROTEIN"/>
    <property type="match status" value="1"/>
</dbReference>
<protein>
    <submittedName>
        <fullName evidence="5">Magnesium chelatase</fullName>
    </submittedName>
    <submittedName>
        <fullName evidence="6">MoxR family ATPase</fullName>
    </submittedName>
</protein>
<evidence type="ECO:0000259" key="3">
    <source>
        <dbReference type="Pfam" id="PF07726"/>
    </source>
</evidence>
<dbReference type="GO" id="GO:0016887">
    <property type="term" value="F:ATP hydrolysis activity"/>
    <property type="evidence" value="ECO:0007669"/>
    <property type="project" value="InterPro"/>
</dbReference>